<dbReference type="EMBL" id="JACIEZ010000007">
    <property type="protein sequence ID" value="MBB4066061.1"/>
    <property type="molecule type" value="Genomic_DNA"/>
</dbReference>
<reference evidence="7 8" key="1">
    <citation type="submission" date="2020-08" db="EMBL/GenBank/DDBJ databases">
        <title>Genomic Encyclopedia of Type Strains, Phase IV (KMG-IV): sequencing the most valuable type-strain genomes for metagenomic binning, comparative biology and taxonomic classification.</title>
        <authorList>
            <person name="Goeker M."/>
        </authorList>
    </citation>
    <scope>NUCLEOTIDE SEQUENCE [LARGE SCALE GENOMIC DNA]</scope>
    <source>
        <strain evidence="7 8">DSM 29853</strain>
    </source>
</reference>
<dbReference type="GO" id="GO:0005886">
    <property type="term" value="C:plasma membrane"/>
    <property type="evidence" value="ECO:0007669"/>
    <property type="project" value="UniProtKB-SubCell"/>
</dbReference>
<keyword evidence="8" id="KW-1185">Reference proteome</keyword>
<evidence type="ECO:0000256" key="1">
    <source>
        <dbReference type="ARBA" id="ARBA00004651"/>
    </source>
</evidence>
<feature type="transmembrane region" description="Helical" evidence="6">
    <location>
        <begin position="179"/>
        <end position="199"/>
    </location>
</feature>
<protein>
    <submittedName>
        <fullName evidence="7">Membrane protein</fullName>
    </submittedName>
</protein>
<proteinExistence type="predicted"/>
<feature type="transmembrane region" description="Helical" evidence="6">
    <location>
        <begin position="34"/>
        <end position="54"/>
    </location>
</feature>
<evidence type="ECO:0000256" key="2">
    <source>
        <dbReference type="ARBA" id="ARBA00022475"/>
    </source>
</evidence>
<dbReference type="AlphaFoldDB" id="A0A7W6J764"/>
<feature type="transmembrane region" description="Helical" evidence="6">
    <location>
        <begin position="137"/>
        <end position="167"/>
    </location>
</feature>
<keyword evidence="3 6" id="KW-0812">Transmembrane</keyword>
<evidence type="ECO:0000313" key="7">
    <source>
        <dbReference type="EMBL" id="MBB4066061.1"/>
    </source>
</evidence>
<dbReference type="Proteomes" id="UP000528286">
    <property type="component" value="Unassembled WGS sequence"/>
</dbReference>
<dbReference type="PANTHER" id="PTHR30213">
    <property type="entry name" value="INNER MEMBRANE PROTEIN YHJD"/>
    <property type="match status" value="1"/>
</dbReference>
<sequence>MTNRMEIYFSQSLRHTVREVSDDRVSMVAAGVTYYILLASFPGLAVLVGLYGIFAEPGDLGGQMHNLAPILPPGALDILEKQLDDLANRESAALSITVVISFLIAVWSAISGVKALFEAMNIANDETEKRSFIHLNLLALGFTIGAMLVGLLLIIGIGVVPAALAFLHLDGWTDIVVRFAPWPVVVLLVFASILLLYRYGPSREPLPLRHILRGALIATFVWMLASAGFSYYLANFADYNATYGALGALIGLLVWIWLSIFIVIVGAEYNKERQHALEARAAGRHR</sequence>
<evidence type="ECO:0000313" key="8">
    <source>
        <dbReference type="Proteomes" id="UP000528286"/>
    </source>
</evidence>
<comment type="subcellular location">
    <subcellularLocation>
        <location evidence="1">Cell membrane</location>
        <topology evidence="1">Multi-pass membrane protein</topology>
    </subcellularLocation>
</comment>
<dbReference type="PIRSF" id="PIRSF035875">
    <property type="entry name" value="RNase_BN"/>
    <property type="match status" value="1"/>
</dbReference>
<accession>A0A7W6J764</accession>
<evidence type="ECO:0000256" key="6">
    <source>
        <dbReference type="SAM" id="Phobius"/>
    </source>
</evidence>
<dbReference type="Pfam" id="PF03631">
    <property type="entry name" value="Virul_fac_BrkB"/>
    <property type="match status" value="1"/>
</dbReference>
<feature type="transmembrane region" description="Helical" evidence="6">
    <location>
        <begin position="245"/>
        <end position="267"/>
    </location>
</feature>
<dbReference type="InterPro" id="IPR017039">
    <property type="entry name" value="Virul_fac_BrkB"/>
</dbReference>
<dbReference type="RefSeq" id="WP_183367348.1">
    <property type="nucleotide sequence ID" value="NZ_JACIEZ010000007.1"/>
</dbReference>
<gene>
    <name evidence="7" type="ORF">GGR23_003274</name>
</gene>
<evidence type="ECO:0000256" key="4">
    <source>
        <dbReference type="ARBA" id="ARBA00022989"/>
    </source>
</evidence>
<evidence type="ECO:0000256" key="3">
    <source>
        <dbReference type="ARBA" id="ARBA00022692"/>
    </source>
</evidence>
<organism evidence="7 8">
    <name type="scientific">Gellertiella hungarica</name>
    <dbReference type="NCBI Taxonomy" id="1572859"/>
    <lineage>
        <taxon>Bacteria</taxon>
        <taxon>Pseudomonadati</taxon>
        <taxon>Pseudomonadota</taxon>
        <taxon>Alphaproteobacteria</taxon>
        <taxon>Hyphomicrobiales</taxon>
        <taxon>Rhizobiaceae</taxon>
        <taxon>Gellertiella</taxon>
    </lineage>
</organism>
<feature type="transmembrane region" description="Helical" evidence="6">
    <location>
        <begin position="211"/>
        <end position="233"/>
    </location>
</feature>
<dbReference type="PANTHER" id="PTHR30213:SF0">
    <property type="entry name" value="UPF0761 MEMBRANE PROTEIN YIHY"/>
    <property type="match status" value="1"/>
</dbReference>
<name>A0A7W6J764_9HYPH</name>
<keyword evidence="4 6" id="KW-1133">Transmembrane helix</keyword>
<comment type="caution">
    <text evidence="7">The sequence shown here is derived from an EMBL/GenBank/DDBJ whole genome shotgun (WGS) entry which is preliminary data.</text>
</comment>
<keyword evidence="2" id="KW-1003">Cell membrane</keyword>
<dbReference type="NCBIfam" id="TIGR00765">
    <property type="entry name" value="yihY_not_rbn"/>
    <property type="match status" value="1"/>
</dbReference>
<evidence type="ECO:0000256" key="5">
    <source>
        <dbReference type="ARBA" id="ARBA00023136"/>
    </source>
</evidence>
<feature type="transmembrane region" description="Helical" evidence="6">
    <location>
        <begin position="92"/>
        <end position="117"/>
    </location>
</feature>
<keyword evidence="5 6" id="KW-0472">Membrane</keyword>